<accession>A0A1H0XSX4</accession>
<reference evidence="14" key="1">
    <citation type="submission" date="2016-10" db="EMBL/GenBank/DDBJ databases">
        <authorList>
            <person name="Varghese N."/>
            <person name="Submissions S."/>
        </authorList>
    </citation>
    <scope>NUCLEOTIDE SEQUENCE [LARGE SCALE GENOMIC DNA]</scope>
    <source>
        <strain evidence="14">MPL-11</strain>
    </source>
</reference>
<keyword evidence="1 10" id="KW-0963">Cytoplasm</keyword>
<dbReference type="InterPro" id="IPR010914">
    <property type="entry name" value="RsgA_GTPase_dom"/>
</dbReference>
<evidence type="ECO:0000313" key="14">
    <source>
        <dbReference type="Proteomes" id="UP000199481"/>
    </source>
</evidence>
<keyword evidence="2 10" id="KW-0690">Ribosome biogenesis</keyword>
<comment type="subunit">
    <text evidence="10">Monomer. Associates with 30S ribosomal subunit, binds 16S rRNA.</text>
</comment>
<proteinExistence type="inferred from homology"/>
<comment type="cofactor">
    <cofactor evidence="10">
        <name>Zn(2+)</name>
        <dbReference type="ChEBI" id="CHEBI:29105"/>
    </cofactor>
    <text evidence="10">Binds 1 zinc ion per subunit.</text>
</comment>
<feature type="binding site" evidence="10">
    <location>
        <begin position="112"/>
        <end position="115"/>
    </location>
    <ligand>
        <name>GTP</name>
        <dbReference type="ChEBI" id="CHEBI:37565"/>
    </ligand>
</feature>
<comment type="similarity">
    <text evidence="10">Belongs to the TRAFAC class YlqF/YawG GTPase family. RsgA subfamily.</text>
</comment>
<keyword evidence="4 10" id="KW-0699">rRNA-binding</keyword>
<evidence type="ECO:0000256" key="4">
    <source>
        <dbReference type="ARBA" id="ARBA00022730"/>
    </source>
</evidence>
<dbReference type="PANTHER" id="PTHR32120">
    <property type="entry name" value="SMALL RIBOSOMAL SUBUNIT BIOGENESIS GTPASE RSGA"/>
    <property type="match status" value="1"/>
</dbReference>
<feature type="binding site" evidence="10">
    <location>
        <position position="255"/>
    </location>
    <ligand>
        <name>Zn(2+)</name>
        <dbReference type="ChEBI" id="CHEBI:29105"/>
    </ligand>
</feature>
<feature type="binding site" evidence="10">
    <location>
        <position position="253"/>
    </location>
    <ligand>
        <name>Zn(2+)</name>
        <dbReference type="ChEBI" id="CHEBI:29105"/>
    </ligand>
</feature>
<dbReference type="GO" id="GO:0005525">
    <property type="term" value="F:GTP binding"/>
    <property type="evidence" value="ECO:0007669"/>
    <property type="project" value="UniProtKB-UniRule"/>
</dbReference>
<keyword evidence="14" id="KW-1185">Reference proteome</keyword>
<keyword evidence="8 10" id="KW-0694">RNA-binding</keyword>
<dbReference type="RefSeq" id="WP_035022528.1">
    <property type="nucleotide sequence ID" value="NZ_CP084916.1"/>
</dbReference>
<dbReference type="CDD" id="cd04466">
    <property type="entry name" value="S1_YloQ_GTPase"/>
    <property type="match status" value="1"/>
</dbReference>
<dbReference type="Gene3D" id="2.40.50.140">
    <property type="entry name" value="Nucleic acid-binding proteins"/>
    <property type="match status" value="1"/>
</dbReference>
<evidence type="ECO:0000313" key="13">
    <source>
        <dbReference type="EMBL" id="SDQ05983.1"/>
    </source>
</evidence>
<dbReference type="OrthoDB" id="9809485at2"/>
<dbReference type="Pfam" id="PF16745">
    <property type="entry name" value="RsgA_N"/>
    <property type="match status" value="1"/>
</dbReference>
<evidence type="ECO:0000256" key="10">
    <source>
        <dbReference type="HAMAP-Rule" id="MF_01820"/>
    </source>
</evidence>
<evidence type="ECO:0000256" key="3">
    <source>
        <dbReference type="ARBA" id="ARBA00022723"/>
    </source>
</evidence>
<dbReference type="InterPro" id="IPR031944">
    <property type="entry name" value="RsgA_N"/>
</dbReference>
<keyword evidence="5 10" id="KW-0547">Nucleotide-binding</keyword>
<dbReference type="GO" id="GO:0003924">
    <property type="term" value="F:GTPase activity"/>
    <property type="evidence" value="ECO:0007669"/>
    <property type="project" value="UniProtKB-UniRule"/>
</dbReference>
<dbReference type="HAMAP" id="MF_01820">
    <property type="entry name" value="GTPase_RsgA"/>
    <property type="match status" value="1"/>
</dbReference>
<comment type="function">
    <text evidence="10">One of several proteins that assist in the late maturation steps of the functional core of the 30S ribosomal subunit. Helps release RbfA from mature subunits. May play a role in the assembly of ribosomal proteins into the subunit. Circularly permuted GTPase that catalyzes slow GTP hydrolysis, GTPase activity is stimulated by the 30S ribosomal subunit.</text>
</comment>
<organism evidence="13 14">
    <name type="scientific">Carnobacterium viridans</name>
    <dbReference type="NCBI Taxonomy" id="174587"/>
    <lineage>
        <taxon>Bacteria</taxon>
        <taxon>Bacillati</taxon>
        <taxon>Bacillota</taxon>
        <taxon>Bacilli</taxon>
        <taxon>Lactobacillales</taxon>
        <taxon>Carnobacteriaceae</taxon>
        <taxon>Carnobacterium</taxon>
    </lineage>
</organism>
<dbReference type="Proteomes" id="UP000199481">
    <property type="component" value="Unassembled WGS sequence"/>
</dbReference>
<feature type="binding site" evidence="10">
    <location>
        <position position="248"/>
    </location>
    <ligand>
        <name>Zn(2+)</name>
        <dbReference type="ChEBI" id="CHEBI:29105"/>
    </ligand>
</feature>
<dbReference type="InterPro" id="IPR012340">
    <property type="entry name" value="NA-bd_OB-fold"/>
</dbReference>
<evidence type="ECO:0000256" key="2">
    <source>
        <dbReference type="ARBA" id="ARBA00022517"/>
    </source>
</evidence>
<dbReference type="EMBL" id="FNJW01000008">
    <property type="protein sequence ID" value="SDQ05983.1"/>
    <property type="molecule type" value="Genomic_DNA"/>
</dbReference>
<dbReference type="PROSITE" id="PS50936">
    <property type="entry name" value="ENGC_GTPASE"/>
    <property type="match status" value="1"/>
</dbReference>
<evidence type="ECO:0000259" key="11">
    <source>
        <dbReference type="PROSITE" id="PS50936"/>
    </source>
</evidence>
<dbReference type="CDD" id="cd01854">
    <property type="entry name" value="YjeQ_EngC"/>
    <property type="match status" value="1"/>
</dbReference>
<evidence type="ECO:0000256" key="6">
    <source>
        <dbReference type="ARBA" id="ARBA00022801"/>
    </source>
</evidence>
<dbReference type="Pfam" id="PF03193">
    <property type="entry name" value="RsgA_GTPase"/>
    <property type="match status" value="1"/>
</dbReference>
<gene>
    <name evidence="10" type="primary">rsgA</name>
    <name evidence="13" type="ORF">SAMN04487752_0450</name>
</gene>
<dbReference type="PANTHER" id="PTHR32120:SF11">
    <property type="entry name" value="SMALL RIBOSOMAL SUBUNIT BIOGENESIS GTPASE RSGA 1, MITOCHONDRIAL-RELATED"/>
    <property type="match status" value="1"/>
</dbReference>
<keyword evidence="3 10" id="KW-0479">Metal-binding</keyword>
<evidence type="ECO:0000256" key="9">
    <source>
        <dbReference type="ARBA" id="ARBA00023134"/>
    </source>
</evidence>
<keyword evidence="7 10" id="KW-0862">Zinc</keyword>
<dbReference type="NCBIfam" id="TIGR00157">
    <property type="entry name" value="ribosome small subunit-dependent GTPase A"/>
    <property type="match status" value="1"/>
</dbReference>
<dbReference type="InterPro" id="IPR004881">
    <property type="entry name" value="Ribosome_biogen_GTPase_RsgA"/>
</dbReference>
<feature type="domain" description="EngC GTPase" evidence="11">
    <location>
        <begin position="72"/>
        <end position="222"/>
    </location>
</feature>
<protein>
    <recommendedName>
        <fullName evidence="10">Small ribosomal subunit biogenesis GTPase RsgA</fullName>
        <ecNumber evidence="10">3.6.1.-</ecNumber>
    </recommendedName>
</protein>
<dbReference type="SUPFAM" id="SSF50249">
    <property type="entry name" value="Nucleic acid-binding proteins"/>
    <property type="match status" value="1"/>
</dbReference>
<evidence type="ECO:0000259" key="12">
    <source>
        <dbReference type="PROSITE" id="PS51721"/>
    </source>
</evidence>
<dbReference type="AlphaFoldDB" id="A0A1H0XSX4"/>
<evidence type="ECO:0000256" key="7">
    <source>
        <dbReference type="ARBA" id="ARBA00022833"/>
    </source>
</evidence>
<dbReference type="GO" id="GO:0019843">
    <property type="term" value="F:rRNA binding"/>
    <property type="evidence" value="ECO:0007669"/>
    <property type="project" value="UniProtKB-KW"/>
</dbReference>
<dbReference type="GO" id="GO:0046872">
    <property type="term" value="F:metal ion binding"/>
    <property type="evidence" value="ECO:0007669"/>
    <property type="project" value="UniProtKB-KW"/>
</dbReference>
<name>A0A1H0XSX4_9LACT</name>
<sequence length="300" mass="34237">MPEGQIRKALSGFYYVYYQGETYQTRGRGNFRKRELTPLVGDYVLFESGNLKEGVVQELLPRKNELVRPPVANVDIGIVVMSAIEPSFSTNLLDRFLVTLESKGIQAIIYISKIDLLTDELLQQLKEKERAYEKIGYPIIVPEQTDNKKSLEELTSYFPNKLSVFMGQSGAGKSTLLNSIAPDLELKTAEISNSLGRGKHTTRHVELLPLYGGLVADTPGFSSIDFLELEPEELSACFPDFVEVQDDCRFRGCMHKKEPGCQVKKEVELNTIPTYRYQHYLQFLEEIESRKPRYNNKHKK</sequence>
<feature type="binding site" evidence="10">
    <location>
        <position position="261"/>
    </location>
    <ligand>
        <name>Zn(2+)</name>
        <dbReference type="ChEBI" id="CHEBI:29105"/>
    </ligand>
</feature>
<dbReference type="PROSITE" id="PS51721">
    <property type="entry name" value="G_CP"/>
    <property type="match status" value="1"/>
</dbReference>
<evidence type="ECO:0000256" key="8">
    <source>
        <dbReference type="ARBA" id="ARBA00022884"/>
    </source>
</evidence>
<comment type="subcellular location">
    <subcellularLocation>
        <location evidence="10">Cytoplasm</location>
    </subcellularLocation>
</comment>
<dbReference type="InterPro" id="IPR027417">
    <property type="entry name" value="P-loop_NTPase"/>
</dbReference>
<feature type="domain" description="CP-type G" evidence="12">
    <location>
        <begin position="63"/>
        <end position="224"/>
    </location>
</feature>
<evidence type="ECO:0000256" key="1">
    <source>
        <dbReference type="ARBA" id="ARBA00022490"/>
    </source>
</evidence>
<feature type="binding site" evidence="10">
    <location>
        <begin position="167"/>
        <end position="175"/>
    </location>
    <ligand>
        <name>GTP</name>
        <dbReference type="ChEBI" id="CHEBI:37565"/>
    </ligand>
</feature>
<dbReference type="Gene3D" id="3.40.50.300">
    <property type="entry name" value="P-loop containing nucleotide triphosphate hydrolases"/>
    <property type="match status" value="1"/>
</dbReference>
<dbReference type="GO" id="GO:0005737">
    <property type="term" value="C:cytoplasm"/>
    <property type="evidence" value="ECO:0007669"/>
    <property type="project" value="UniProtKB-SubCell"/>
</dbReference>
<dbReference type="InterPro" id="IPR030378">
    <property type="entry name" value="G_CP_dom"/>
</dbReference>
<keyword evidence="6 10" id="KW-0378">Hydrolase</keyword>
<dbReference type="EC" id="3.6.1.-" evidence="10"/>
<dbReference type="Gene3D" id="1.10.40.50">
    <property type="entry name" value="Probable gtpase engc, domain 3"/>
    <property type="match status" value="1"/>
</dbReference>
<evidence type="ECO:0000256" key="5">
    <source>
        <dbReference type="ARBA" id="ARBA00022741"/>
    </source>
</evidence>
<dbReference type="SUPFAM" id="SSF52540">
    <property type="entry name" value="P-loop containing nucleoside triphosphate hydrolases"/>
    <property type="match status" value="1"/>
</dbReference>
<keyword evidence="9 10" id="KW-0342">GTP-binding</keyword>
<dbReference type="GO" id="GO:0042274">
    <property type="term" value="P:ribosomal small subunit biogenesis"/>
    <property type="evidence" value="ECO:0007669"/>
    <property type="project" value="UniProtKB-UniRule"/>
</dbReference>